<dbReference type="SUPFAM" id="SSF53927">
    <property type="entry name" value="Cytidine deaminase-like"/>
    <property type="match status" value="1"/>
</dbReference>
<dbReference type="EMBL" id="DSEU01000045">
    <property type="protein sequence ID" value="HEM67248.1"/>
    <property type="molecule type" value="Genomic_DNA"/>
</dbReference>
<dbReference type="GO" id="GO:0016783">
    <property type="term" value="F:sulfurtransferase activity"/>
    <property type="evidence" value="ECO:0007669"/>
    <property type="project" value="InterPro"/>
</dbReference>
<dbReference type="AlphaFoldDB" id="A0A7J2U341"/>
<protein>
    <recommendedName>
        <fullName evidence="4">Formate dehydrogenase accessory sulfurtransferase FdhD</fullName>
    </recommendedName>
</protein>
<dbReference type="InterPro" id="IPR003786">
    <property type="entry name" value="FdhD"/>
</dbReference>
<dbReference type="PANTHER" id="PTHR30592">
    <property type="entry name" value="FORMATE DEHYDROGENASE"/>
    <property type="match status" value="1"/>
</dbReference>
<gene>
    <name evidence="3" type="ORF">ENO26_06750</name>
</gene>
<dbReference type="PANTHER" id="PTHR30592:SF1">
    <property type="entry name" value="SULFUR CARRIER PROTEIN FDHD"/>
    <property type="match status" value="1"/>
</dbReference>
<dbReference type="Gene3D" id="3.40.140.10">
    <property type="entry name" value="Cytidine Deaminase, domain 2"/>
    <property type="match status" value="1"/>
</dbReference>
<dbReference type="InterPro" id="IPR016193">
    <property type="entry name" value="Cytidine_deaminase-like"/>
</dbReference>
<proteinExistence type="predicted"/>
<evidence type="ECO:0000256" key="1">
    <source>
        <dbReference type="ARBA" id="ARBA00022490"/>
    </source>
</evidence>
<evidence type="ECO:0000313" key="3">
    <source>
        <dbReference type="EMBL" id="HEM67248.1"/>
    </source>
</evidence>
<accession>A0A7J2U341</accession>
<comment type="caution">
    <text evidence="3">The sequence shown here is derived from an EMBL/GenBank/DDBJ whole genome shotgun (WGS) entry which is preliminary data.</text>
</comment>
<evidence type="ECO:0008006" key="4">
    <source>
        <dbReference type="Google" id="ProtNLM"/>
    </source>
</evidence>
<dbReference type="Pfam" id="PF02634">
    <property type="entry name" value="FdhD-NarQ"/>
    <property type="match status" value="1"/>
</dbReference>
<reference evidence="3" key="1">
    <citation type="journal article" date="2020" name="mSystems">
        <title>Genome- and Community-Level Interaction Insights into Carbon Utilization and Element Cycling Functions of Hydrothermarchaeota in Hydrothermal Sediment.</title>
        <authorList>
            <person name="Zhou Z."/>
            <person name="Liu Y."/>
            <person name="Xu W."/>
            <person name="Pan J."/>
            <person name="Luo Z.H."/>
            <person name="Li M."/>
        </authorList>
    </citation>
    <scope>NUCLEOTIDE SEQUENCE [LARGE SCALE GENOMIC DNA]</scope>
    <source>
        <strain evidence="3">SpSt-125</strain>
    </source>
</reference>
<organism evidence="3">
    <name type="scientific">Ignisphaera aggregans</name>
    <dbReference type="NCBI Taxonomy" id="334771"/>
    <lineage>
        <taxon>Archaea</taxon>
        <taxon>Thermoproteota</taxon>
        <taxon>Thermoprotei</taxon>
        <taxon>Desulfurococcales</taxon>
        <taxon>Desulfurococcaceae</taxon>
        <taxon>Ignisphaera</taxon>
    </lineage>
</organism>
<evidence type="ECO:0000256" key="2">
    <source>
        <dbReference type="ARBA" id="ARBA00023150"/>
    </source>
</evidence>
<sequence length="231" mass="25895">MISESEVYLFRNGVFEKIVDRVAEEVEARIYIDGVEVLRIATAPHMLRELGIGYALVKGFDVSNVQTIVEDNAILLFYASPGNTKECKCGDDIFINAQKVFEMFSIAEKYAEMFRQTGCFHFAALFTVEGKLIEIVEDVSRFAALLKLIGRAYSRGVNFCKTVLIMSSRAAQEMVRIVSSICIPIAVFRGAPTRKAIEIAKSCNTTLIAHVRDGRFTIYTGFQRVLHEVKS</sequence>
<dbReference type="PIRSF" id="PIRSF015626">
    <property type="entry name" value="FdhD"/>
    <property type="match status" value="1"/>
</dbReference>
<name>A0A7J2U341_9CREN</name>
<dbReference type="GO" id="GO:0006777">
    <property type="term" value="P:Mo-molybdopterin cofactor biosynthetic process"/>
    <property type="evidence" value="ECO:0007669"/>
    <property type="project" value="UniProtKB-KW"/>
</dbReference>
<keyword evidence="2" id="KW-0501">Molybdenum cofactor biosynthesis</keyword>
<keyword evidence="1" id="KW-0963">Cytoplasm</keyword>